<keyword evidence="2" id="KW-1185">Reference proteome</keyword>
<reference evidence="1" key="1">
    <citation type="submission" date="2020-04" db="EMBL/GenBank/DDBJ databases">
        <authorList>
            <person name="Alioto T."/>
            <person name="Alioto T."/>
            <person name="Gomez Garrido J."/>
        </authorList>
    </citation>
    <scope>NUCLEOTIDE SEQUENCE</scope>
    <source>
        <strain evidence="1">A484AB</strain>
    </source>
</reference>
<dbReference type="PANTHER" id="PTHR46888:SF1">
    <property type="entry name" value="RIBONUCLEASE H"/>
    <property type="match status" value="1"/>
</dbReference>
<dbReference type="Gene3D" id="4.10.60.10">
    <property type="entry name" value="Zinc finger, CCHC-type"/>
    <property type="match status" value="2"/>
</dbReference>
<evidence type="ECO:0000313" key="2">
    <source>
        <dbReference type="Proteomes" id="UP001152795"/>
    </source>
</evidence>
<proteinExistence type="predicted"/>
<dbReference type="AlphaFoldDB" id="A0A7D9JX43"/>
<evidence type="ECO:0000313" key="1">
    <source>
        <dbReference type="EMBL" id="CAB4037249.1"/>
    </source>
</evidence>
<dbReference type="PROSITE" id="PS50158">
    <property type="entry name" value="ZF_CCHC"/>
    <property type="match status" value="2"/>
</dbReference>
<dbReference type="EMBL" id="CACRXK020022881">
    <property type="protein sequence ID" value="CAB4037249.1"/>
    <property type="molecule type" value="Genomic_DNA"/>
</dbReference>
<dbReference type="GO" id="GO:0008270">
    <property type="term" value="F:zinc ion binding"/>
    <property type="evidence" value="ECO:0007669"/>
    <property type="project" value="InterPro"/>
</dbReference>
<accession>A0A7D9JX43</accession>
<dbReference type="SUPFAM" id="SSF57756">
    <property type="entry name" value="Retrovirus zinc finger-like domains"/>
    <property type="match status" value="1"/>
</dbReference>
<dbReference type="GO" id="GO:0003676">
    <property type="term" value="F:nucleic acid binding"/>
    <property type="evidence" value="ECO:0007669"/>
    <property type="project" value="InterPro"/>
</dbReference>
<gene>
    <name evidence="1" type="ORF">PACLA_8A010214</name>
</gene>
<organism evidence="1 2">
    <name type="scientific">Paramuricea clavata</name>
    <name type="common">Red gorgonian</name>
    <name type="synonym">Violescent sea-whip</name>
    <dbReference type="NCBI Taxonomy" id="317549"/>
    <lineage>
        <taxon>Eukaryota</taxon>
        <taxon>Metazoa</taxon>
        <taxon>Cnidaria</taxon>
        <taxon>Anthozoa</taxon>
        <taxon>Octocorallia</taxon>
        <taxon>Malacalcyonacea</taxon>
        <taxon>Plexauridae</taxon>
        <taxon>Paramuricea</taxon>
    </lineage>
</organism>
<dbReference type="PANTHER" id="PTHR46888">
    <property type="entry name" value="ZINC KNUCKLE DOMAINCONTAINING PROTEIN-RELATED"/>
    <property type="match status" value="1"/>
</dbReference>
<name>A0A7D9JX43_PARCT</name>
<dbReference type="Pfam" id="PF00098">
    <property type="entry name" value="zf-CCHC"/>
    <property type="match status" value="2"/>
</dbReference>
<protein>
    <submittedName>
        <fullName evidence="1">Transposon Ty3-G Gag-Pol poly</fullName>
    </submittedName>
</protein>
<dbReference type="InterPro" id="IPR036875">
    <property type="entry name" value="Znf_CCHC_sf"/>
</dbReference>
<sequence length="307" mass="34450">MATASRTSVALPEIFSDGDMVLWLRKFELCAKANDWKDTDMLKRLPTLLSGKAFAIFERLAAETKEDFKVLTKALTEAFGGDENGKHLAMMAFRSRMRKPDEDIQVFAYNLEALLRRAMPNIEKGDRETLLKQQFVEGVSIELKRQLLQRPTLSYEETVTAGQQLDLAGQISSSQSVNEVNTSGGTHQTVVESPLVMQLMESVDILTRKVSELSQSVANVNAASVRNSPAGRRGPCYQCGRMGHIASECRSTSGNGRRMNQYRQRQTENYCFVCGQMGHFARECQFRFQSSINSQPRQGNDQGPTRF</sequence>
<dbReference type="SMART" id="SM00343">
    <property type="entry name" value="ZnF_C2HC"/>
    <property type="match status" value="2"/>
</dbReference>
<dbReference type="InterPro" id="IPR001878">
    <property type="entry name" value="Znf_CCHC"/>
</dbReference>
<dbReference type="OrthoDB" id="427960at2759"/>
<comment type="caution">
    <text evidence="1">The sequence shown here is derived from an EMBL/GenBank/DDBJ whole genome shotgun (WGS) entry which is preliminary data.</text>
</comment>
<dbReference type="Proteomes" id="UP001152795">
    <property type="component" value="Unassembled WGS sequence"/>
</dbReference>